<dbReference type="SUPFAM" id="SSF50729">
    <property type="entry name" value="PH domain-like"/>
    <property type="match status" value="1"/>
</dbReference>
<dbReference type="Pfam" id="PF16457">
    <property type="entry name" value="PH_12"/>
    <property type="match status" value="1"/>
</dbReference>
<dbReference type="Proteomes" id="UP001054945">
    <property type="component" value="Unassembled WGS sequence"/>
</dbReference>
<dbReference type="InterPro" id="IPR001849">
    <property type="entry name" value="PH_domain"/>
</dbReference>
<keyword evidence="3" id="KW-1185">Reference proteome</keyword>
<sequence length="101" mass="11785">MKDVKHYKVYYVFGIFSHSDSDQEPLNFVAPNEKEFDYWTDGINALLGNQMVSKESRSDLETLLSMDIRLRLLDTEGIDIPENPPIIPKDPSNYDFCYDFK</sequence>
<accession>A0AAV4MUV1</accession>
<reference evidence="2 3" key="1">
    <citation type="submission" date="2021-06" db="EMBL/GenBank/DDBJ databases">
        <title>Caerostris extrusa draft genome.</title>
        <authorList>
            <person name="Kono N."/>
            <person name="Arakawa K."/>
        </authorList>
    </citation>
    <scope>NUCLEOTIDE SEQUENCE [LARGE SCALE GENOMIC DNA]</scope>
</reference>
<dbReference type="AlphaFoldDB" id="A0AAV4MUV1"/>
<name>A0AAV4MUV1_CAEEX</name>
<organism evidence="2 3">
    <name type="scientific">Caerostris extrusa</name>
    <name type="common">Bark spider</name>
    <name type="synonym">Caerostris bankana</name>
    <dbReference type="NCBI Taxonomy" id="172846"/>
    <lineage>
        <taxon>Eukaryota</taxon>
        <taxon>Metazoa</taxon>
        <taxon>Ecdysozoa</taxon>
        <taxon>Arthropoda</taxon>
        <taxon>Chelicerata</taxon>
        <taxon>Arachnida</taxon>
        <taxon>Araneae</taxon>
        <taxon>Araneomorphae</taxon>
        <taxon>Entelegynae</taxon>
        <taxon>Araneoidea</taxon>
        <taxon>Araneidae</taxon>
        <taxon>Caerostris</taxon>
    </lineage>
</organism>
<gene>
    <name evidence="2" type="primary">ELMO1</name>
    <name evidence="2" type="ORF">CEXT_479801</name>
</gene>
<protein>
    <submittedName>
        <fullName evidence="2">Engulfment and cell motility protein 1</fullName>
    </submittedName>
</protein>
<evidence type="ECO:0000313" key="2">
    <source>
        <dbReference type="EMBL" id="GIX74684.1"/>
    </source>
</evidence>
<dbReference type="EMBL" id="BPLR01002522">
    <property type="protein sequence ID" value="GIX74684.1"/>
    <property type="molecule type" value="Genomic_DNA"/>
</dbReference>
<dbReference type="PROSITE" id="PS50003">
    <property type="entry name" value="PH_DOMAIN"/>
    <property type="match status" value="1"/>
</dbReference>
<dbReference type="Gene3D" id="6.10.10.90">
    <property type="match status" value="1"/>
</dbReference>
<evidence type="ECO:0000259" key="1">
    <source>
        <dbReference type="PROSITE" id="PS50003"/>
    </source>
</evidence>
<proteinExistence type="predicted"/>
<evidence type="ECO:0000313" key="3">
    <source>
        <dbReference type="Proteomes" id="UP001054945"/>
    </source>
</evidence>
<feature type="domain" description="PH" evidence="1">
    <location>
        <begin position="1"/>
        <end position="48"/>
    </location>
</feature>
<comment type="caution">
    <text evidence="2">The sequence shown here is derived from an EMBL/GenBank/DDBJ whole genome shotgun (WGS) entry which is preliminary data.</text>
</comment>